<dbReference type="PANTHER" id="PTHR12625">
    <property type="entry name" value="LIPOCALIN-1 INTERACTING MEMBRANE RECEPTOR LIMR"/>
    <property type="match status" value="1"/>
</dbReference>
<feature type="transmembrane region" description="Helical" evidence="2">
    <location>
        <begin position="112"/>
        <end position="134"/>
    </location>
</feature>
<dbReference type="PRINTS" id="PR01692">
    <property type="entry name" value="LIPOCALINIMR"/>
</dbReference>
<comment type="caution">
    <text evidence="3">The sequence shown here is derived from an EMBL/GenBank/DDBJ whole genome shotgun (WGS) entry which is preliminary data.</text>
</comment>
<comment type="similarity">
    <text evidence="1">Belongs to the LIMR family.</text>
</comment>
<feature type="transmembrane region" description="Helical" evidence="2">
    <location>
        <begin position="60"/>
        <end position="82"/>
    </location>
</feature>
<dbReference type="GO" id="GO:0005886">
    <property type="term" value="C:plasma membrane"/>
    <property type="evidence" value="ECO:0007669"/>
    <property type="project" value="TreeGrafter"/>
</dbReference>
<accession>A0AAV1LSW0</accession>
<feature type="transmembrane region" description="Helical" evidence="2">
    <location>
        <begin position="345"/>
        <end position="366"/>
    </location>
</feature>
<feature type="transmembrane region" description="Helical" evidence="2">
    <location>
        <begin position="396"/>
        <end position="419"/>
    </location>
</feature>
<dbReference type="InterPro" id="IPR006876">
    <property type="entry name" value="LMBR1-like_membr_prot"/>
</dbReference>
<evidence type="ECO:0000256" key="2">
    <source>
        <dbReference type="SAM" id="Phobius"/>
    </source>
</evidence>
<feature type="transmembrane region" description="Helical" evidence="2">
    <location>
        <begin position="484"/>
        <end position="505"/>
    </location>
</feature>
<dbReference type="PANTHER" id="PTHR12625:SF0">
    <property type="entry name" value="PROTEIN LILIPOD"/>
    <property type="match status" value="1"/>
</dbReference>
<feature type="transmembrane region" description="Helical" evidence="2">
    <location>
        <begin position="194"/>
        <end position="227"/>
    </location>
</feature>
<dbReference type="Proteomes" id="UP001314205">
    <property type="component" value="Unassembled WGS sequence"/>
</dbReference>
<reference evidence="3 4" key="1">
    <citation type="submission" date="2023-11" db="EMBL/GenBank/DDBJ databases">
        <authorList>
            <person name="Hedman E."/>
            <person name="Englund M."/>
            <person name="Stromberg M."/>
            <person name="Nyberg Akerstrom W."/>
            <person name="Nylinder S."/>
            <person name="Jareborg N."/>
            <person name="Kallberg Y."/>
            <person name="Kronander E."/>
        </authorList>
    </citation>
    <scope>NUCLEOTIDE SEQUENCE [LARGE SCALE GENOMIC DNA]</scope>
</reference>
<dbReference type="Pfam" id="PF04791">
    <property type="entry name" value="LMBR1"/>
    <property type="match status" value="1"/>
</dbReference>
<evidence type="ECO:0000256" key="1">
    <source>
        <dbReference type="ARBA" id="ARBA00010487"/>
    </source>
</evidence>
<sequence>MMDDEEADLREQIFHNNVREQIIFLLLFILLYLFSFMLIEKFRRRDSEDYFTADEDEVKVYRISLWLCTFALAVSLGSALLLPVSIVSNEVLILYPNSYYVKWLNSSLIQGLWNHVFLFSNLSLFIFLPFAYLFSESSGFPGYRGLRARVYETFIVLALLGVTMLGLAYVISAWFEGDRSSIDALLNLWTYLPFLYSCVSFVGVLMLLVFTPLGFVRLFGVVGGVLVKPQFLRDLNEEYYVYSFEEETIRRRINTSVATGVGYISPEPMYPDRGDISAPVDADLSTAKDGREQTQRDTTFTKETPLLRLRNGALQAGLNERLQKVVALRKEVEDQRKTSSFQRNVVYPLAMLLLLALTTITVLMVLQNTLELLIGIKALPLSTRQFTLGIASLSKLGWAGATLEAFLILYLHAASLTGLSAPMRALRLLPRAQRTPLARIIALCALLLAHSTAQPLLVKILGITNFDLLGEFGRIEWLGNFKLVLLYNAIFAATVTLCLVSKFTASVRRELYNRFKWIADLLTLPEEVNAVPTVAPVTPRLSMERTIRIDKAEPIQKSEERVKAE</sequence>
<keyword evidence="2" id="KW-0812">Transmembrane</keyword>
<name>A0AAV1LSW0_9NEOP</name>
<feature type="transmembrane region" description="Helical" evidence="2">
    <location>
        <begin position="154"/>
        <end position="174"/>
    </location>
</feature>
<dbReference type="GO" id="GO:0004888">
    <property type="term" value="F:transmembrane signaling receptor activity"/>
    <property type="evidence" value="ECO:0007669"/>
    <property type="project" value="TreeGrafter"/>
</dbReference>
<gene>
    <name evidence="3" type="ORF">PARMNEM_LOCUS17517</name>
</gene>
<dbReference type="GO" id="GO:0007165">
    <property type="term" value="P:signal transduction"/>
    <property type="evidence" value="ECO:0007669"/>
    <property type="project" value="TreeGrafter"/>
</dbReference>
<organism evidence="3 4">
    <name type="scientific">Parnassius mnemosyne</name>
    <name type="common">clouded apollo</name>
    <dbReference type="NCBI Taxonomy" id="213953"/>
    <lineage>
        <taxon>Eukaryota</taxon>
        <taxon>Metazoa</taxon>
        <taxon>Ecdysozoa</taxon>
        <taxon>Arthropoda</taxon>
        <taxon>Hexapoda</taxon>
        <taxon>Insecta</taxon>
        <taxon>Pterygota</taxon>
        <taxon>Neoptera</taxon>
        <taxon>Endopterygota</taxon>
        <taxon>Lepidoptera</taxon>
        <taxon>Glossata</taxon>
        <taxon>Ditrysia</taxon>
        <taxon>Papilionoidea</taxon>
        <taxon>Papilionidae</taxon>
        <taxon>Parnassiinae</taxon>
        <taxon>Parnassini</taxon>
        <taxon>Parnassius</taxon>
        <taxon>Driopa</taxon>
    </lineage>
</organism>
<evidence type="ECO:0008006" key="5">
    <source>
        <dbReference type="Google" id="ProtNLM"/>
    </source>
</evidence>
<feature type="transmembrane region" description="Helical" evidence="2">
    <location>
        <begin position="440"/>
        <end position="464"/>
    </location>
</feature>
<keyword evidence="2" id="KW-0472">Membrane</keyword>
<feature type="transmembrane region" description="Helical" evidence="2">
    <location>
        <begin position="22"/>
        <end position="39"/>
    </location>
</feature>
<proteinExistence type="inferred from homology"/>
<protein>
    <recommendedName>
        <fullName evidence="5">Protein LMBR1L</fullName>
    </recommendedName>
</protein>
<keyword evidence="2" id="KW-1133">Transmembrane helix</keyword>
<dbReference type="EMBL" id="CAVLGL010000104">
    <property type="protein sequence ID" value="CAK1598541.1"/>
    <property type="molecule type" value="Genomic_DNA"/>
</dbReference>
<evidence type="ECO:0000313" key="3">
    <source>
        <dbReference type="EMBL" id="CAK1598541.1"/>
    </source>
</evidence>
<keyword evidence="4" id="KW-1185">Reference proteome</keyword>
<dbReference type="InterPro" id="IPR008075">
    <property type="entry name" value="LIMR"/>
</dbReference>
<evidence type="ECO:0000313" key="4">
    <source>
        <dbReference type="Proteomes" id="UP001314205"/>
    </source>
</evidence>
<dbReference type="AlphaFoldDB" id="A0AAV1LSW0"/>